<dbReference type="Proteomes" id="UP000005237">
    <property type="component" value="Unassembled WGS sequence"/>
</dbReference>
<feature type="domain" description="Carboxylesterase type B" evidence="1">
    <location>
        <begin position="1"/>
        <end position="103"/>
    </location>
</feature>
<dbReference type="PANTHER" id="PTHR45029:SF4">
    <property type="entry name" value="CARBOXYLIC ESTER HYDROLASE"/>
    <property type="match status" value="1"/>
</dbReference>
<reference evidence="3" key="1">
    <citation type="submission" date="2010-08" db="EMBL/GenBank/DDBJ databases">
        <authorList>
            <consortium name="Caenorhabditis japonica Sequencing Consortium"/>
            <person name="Wilson R.K."/>
        </authorList>
    </citation>
    <scope>NUCLEOTIDE SEQUENCE [LARGE SCALE GENOMIC DNA]</scope>
    <source>
        <strain evidence="3">DF5081</strain>
    </source>
</reference>
<dbReference type="SUPFAM" id="SSF53474">
    <property type="entry name" value="alpha/beta-Hydrolases"/>
    <property type="match status" value="1"/>
</dbReference>
<name>A0A8R1DMQ2_CAEJA</name>
<evidence type="ECO:0000313" key="2">
    <source>
        <dbReference type="EnsemblMetazoa" id="CJA06309.1"/>
    </source>
</evidence>
<accession>A0A8R1DMQ2</accession>
<dbReference type="EnsemblMetazoa" id="CJA06309.1">
    <property type="protein sequence ID" value="CJA06309.1"/>
    <property type="gene ID" value="WBGene00125513"/>
</dbReference>
<sequence>MSGSADTHFAMRTAKNQAKVCREFAEKKGFQGSGTAELVDFLTNLPAETISENIGFQHTASGIISFCPNFDNDFFPKPMAELRKEAPKKPVMIGCAEHEGLMFGII</sequence>
<reference evidence="2" key="2">
    <citation type="submission" date="2022-06" db="UniProtKB">
        <authorList>
            <consortium name="EnsemblMetazoa"/>
        </authorList>
    </citation>
    <scope>IDENTIFICATION</scope>
    <source>
        <strain evidence="2">DF5081</strain>
    </source>
</reference>
<dbReference type="PANTHER" id="PTHR45029">
    <property type="entry name" value="CARBOXYLIC ESTER HYDROLASE-RELATED"/>
    <property type="match status" value="1"/>
</dbReference>
<dbReference type="Pfam" id="PF00135">
    <property type="entry name" value="COesterase"/>
    <property type="match status" value="1"/>
</dbReference>
<evidence type="ECO:0000313" key="3">
    <source>
        <dbReference type="Proteomes" id="UP000005237"/>
    </source>
</evidence>
<dbReference type="Gene3D" id="3.40.50.1820">
    <property type="entry name" value="alpha/beta hydrolase"/>
    <property type="match status" value="1"/>
</dbReference>
<dbReference type="InterPro" id="IPR002018">
    <property type="entry name" value="CarbesteraseB"/>
</dbReference>
<keyword evidence="3" id="KW-1185">Reference proteome</keyword>
<protein>
    <submittedName>
        <fullName evidence="2">COesterase domain-containing protein</fullName>
    </submittedName>
</protein>
<proteinExistence type="predicted"/>
<evidence type="ECO:0000259" key="1">
    <source>
        <dbReference type="Pfam" id="PF00135"/>
    </source>
</evidence>
<dbReference type="InterPro" id="IPR029058">
    <property type="entry name" value="AB_hydrolase_fold"/>
</dbReference>
<organism evidence="2 3">
    <name type="scientific">Caenorhabditis japonica</name>
    <dbReference type="NCBI Taxonomy" id="281687"/>
    <lineage>
        <taxon>Eukaryota</taxon>
        <taxon>Metazoa</taxon>
        <taxon>Ecdysozoa</taxon>
        <taxon>Nematoda</taxon>
        <taxon>Chromadorea</taxon>
        <taxon>Rhabditida</taxon>
        <taxon>Rhabditina</taxon>
        <taxon>Rhabditomorpha</taxon>
        <taxon>Rhabditoidea</taxon>
        <taxon>Rhabditidae</taxon>
        <taxon>Peloderinae</taxon>
        <taxon>Caenorhabditis</taxon>
    </lineage>
</organism>
<dbReference type="AlphaFoldDB" id="A0A8R1DMQ2"/>
<dbReference type="InterPro" id="IPR043187">
    <property type="entry name" value="CM06B1-like"/>
</dbReference>